<name>A0A0K2U0M7_LEPSM</name>
<reference evidence="1" key="1">
    <citation type="submission" date="2014-05" db="EMBL/GenBank/DDBJ databases">
        <authorList>
            <person name="Chronopoulou M."/>
        </authorList>
    </citation>
    <scope>NUCLEOTIDE SEQUENCE</scope>
    <source>
        <tissue evidence="1">Whole organism</tissue>
    </source>
</reference>
<organism evidence="1">
    <name type="scientific">Lepeophtheirus salmonis</name>
    <name type="common">Salmon louse</name>
    <name type="synonym">Caligus salmonis</name>
    <dbReference type="NCBI Taxonomy" id="72036"/>
    <lineage>
        <taxon>Eukaryota</taxon>
        <taxon>Metazoa</taxon>
        <taxon>Ecdysozoa</taxon>
        <taxon>Arthropoda</taxon>
        <taxon>Crustacea</taxon>
        <taxon>Multicrustacea</taxon>
        <taxon>Hexanauplia</taxon>
        <taxon>Copepoda</taxon>
        <taxon>Siphonostomatoida</taxon>
        <taxon>Caligidae</taxon>
        <taxon>Lepeophtheirus</taxon>
    </lineage>
</organism>
<proteinExistence type="predicted"/>
<dbReference type="EMBL" id="HACA01014432">
    <property type="protein sequence ID" value="CDW31793.1"/>
    <property type="molecule type" value="Transcribed_RNA"/>
</dbReference>
<feature type="non-terminal residue" evidence="1">
    <location>
        <position position="1"/>
    </location>
</feature>
<sequence>IECILNRVYYICPPLVLAIASTNCLTRIFQKFF</sequence>
<accession>A0A0K2U0M7</accession>
<evidence type="ECO:0000313" key="1">
    <source>
        <dbReference type="EMBL" id="CDW31793.1"/>
    </source>
</evidence>
<protein>
    <submittedName>
        <fullName evidence="1">Uncharacterized protein</fullName>
    </submittedName>
</protein>
<dbReference type="AlphaFoldDB" id="A0A0K2U0M7"/>